<dbReference type="RefSeq" id="WP_284311531.1">
    <property type="nucleotide sequence ID" value="NZ_BSPC01000015.1"/>
</dbReference>
<evidence type="ECO:0000256" key="3">
    <source>
        <dbReference type="ARBA" id="ARBA00022692"/>
    </source>
</evidence>
<dbReference type="PANTHER" id="PTHR30086">
    <property type="entry name" value="ARGININE EXPORTER PROTEIN ARGO"/>
    <property type="match status" value="1"/>
</dbReference>
<dbReference type="Proteomes" id="UP001156882">
    <property type="component" value="Unassembled WGS sequence"/>
</dbReference>
<feature type="transmembrane region" description="Helical" evidence="6">
    <location>
        <begin position="43"/>
        <end position="65"/>
    </location>
</feature>
<feature type="transmembrane region" description="Helical" evidence="6">
    <location>
        <begin position="12"/>
        <end position="31"/>
    </location>
</feature>
<feature type="transmembrane region" description="Helical" evidence="6">
    <location>
        <begin position="189"/>
        <end position="208"/>
    </location>
</feature>
<evidence type="ECO:0000256" key="1">
    <source>
        <dbReference type="ARBA" id="ARBA00004651"/>
    </source>
</evidence>
<proteinExistence type="predicted"/>
<name>A0ABQ6CEK3_9HYPH</name>
<feature type="transmembrane region" description="Helical" evidence="6">
    <location>
        <begin position="152"/>
        <end position="177"/>
    </location>
</feature>
<keyword evidence="4 6" id="KW-1133">Transmembrane helix</keyword>
<protein>
    <submittedName>
        <fullName evidence="7">Amino acid transporter</fullName>
    </submittedName>
</protein>
<comment type="caution">
    <text evidence="7">The sequence shown here is derived from an EMBL/GenBank/DDBJ whole genome shotgun (WGS) entry which is preliminary data.</text>
</comment>
<dbReference type="PANTHER" id="PTHR30086:SF20">
    <property type="entry name" value="ARGININE EXPORTER PROTEIN ARGO-RELATED"/>
    <property type="match status" value="1"/>
</dbReference>
<evidence type="ECO:0000256" key="5">
    <source>
        <dbReference type="ARBA" id="ARBA00023136"/>
    </source>
</evidence>
<organism evidence="7 8">
    <name type="scientific">Labrys miyagiensis</name>
    <dbReference type="NCBI Taxonomy" id="346912"/>
    <lineage>
        <taxon>Bacteria</taxon>
        <taxon>Pseudomonadati</taxon>
        <taxon>Pseudomonadota</taxon>
        <taxon>Alphaproteobacteria</taxon>
        <taxon>Hyphomicrobiales</taxon>
        <taxon>Xanthobacteraceae</taxon>
        <taxon>Labrys</taxon>
    </lineage>
</organism>
<evidence type="ECO:0000313" key="7">
    <source>
        <dbReference type="EMBL" id="GLS18654.1"/>
    </source>
</evidence>
<dbReference type="InterPro" id="IPR001123">
    <property type="entry name" value="LeuE-type"/>
</dbReference>
<evidence type="ECO:0000256" key="4">
    <source>
        <dbReference type="ARBA" id="ARBA00022989"/>
    </source>
</evidence>
<comment type="subcellular location">
    <subcellularLocation>
        <location evidence="1">Cell membrane</location>
        <topology evidence="1">Multi-pass membrane protein</topology>
    </subcellularLocation>
</comment>
<dbReference type="Pfam" id="PF01810">
    <property type="entry name" value="LysE"/>
    <property type="match status" value="1"/>
</dbReference>
<dbReference type="EMBL" id="BSPC01000015">
    <property type="protein sequence ID" value="GLS18654.1"/>
    <property type="molecule type" value="Genomic_DNA"/>
</dbReference>
<evidence type="ECO:0000313" key="8">
    <source>
        <dbReference type="Proteomes" id="UP001156882"/>
    </source>
</evidence>
<keyword evidence="3 6" id="KW-0812">Transmembrane</keyword>
<feature type="transmembrane region" description="Helical" evidence="6">
    <location>
        <begin position="71"/>
        <end position="92"/>
    </location>
</feature>
<evidence type="ECO:0000256" key="6">
    <source>
        <dbReference type="SAM" id="Phobius"/>
    </source>
</evidence>
<keyword evidence="2" id="KW-1003">Cell membrane</keyword>
<sequence length="211" mass="22620">MDLASQSHALLVVYTLYIVATASPGPSNMAIMGIAMRQGRLPALAFTAGVMTGSITWALLAATGISTLLAAYANAIFAIKIGGGLYLLFLGWKAARSAIKPQPLDRSPVTGPVDYGRLYRRGLMLHLTNPKSILSWIAIMSLGLQAEAPGRTILAIIAGCALLGITVFGGYALLFSTDLMVRLYQKTRRWIEATLALFFGFAGIRLLMTRL</sequence>
<keyword evidence="5 6" id="KW-0472">Membrane</keyword>
<reference evidence="8" key="1">
    <citation type="journal article" date="2019" name="Int. J. Syst. Evol. Microbiol.">
        <title>The Global Catalogue of Microorganisms (GCM) 10K type strain sequencing project: providing services to taxonomists for standard genome sequencing and annotation.</title>
        <authorList>
            <consortium name="The Broad Institute Genomics Platform"/>
            <consortium name="The Broad Institute Genome Sequencing Center for Infectious Disease"/>
            <person name="Wu L."/>
            <person name="Ma J."/>
        </authorList>
    </citation>
    <scope>NUCLEOTIDE SEQUENCE [LARGE SCALE GENOMIC DNA]</scope>
    <source>
        <strain evidence="8">NBRC 101365</strain>
    </source>
</reference>
<gene>
    <name evidence="7" type="ORF">GCM10007874_16710</name>
</gene>
<evidence type="ECO:0000256" key="2">
    <source>
        <dbReference type="ARBA" id="ARBA00022475"/>
    </source>
</evidence>
<accession>A0ABQ6CEK3</accession>
<keyword evidence="8" id="KW-1185">Reference proteome</keyword>